<protein>
    <recommendedName>
        <fullName evidence="4">Glycosyltransferase</fullName>
    </recommendedName>
</protein>
<dbReference type="FunFam" id="3.40.50.2000:FF:000154">
    <property type="entry name" value="Glycosyltransferase"/>
    <property type="match status" value="1"/>
</dbReference>
<dbReference type="Proteomes" id="UP000243499">
    <property type="component" value="Chromosome 7"/>
</dbReference>
<gene>
    <name evidence="3" type="ORF">PAHAL_7G232000</name>
</gene>
<evidence type="ECO:0000313" key="3">
    <source>
        <dbReference type="EMBL" id="PAN39266.1"/>
    </source>
</evidence>
<dbReference type="EMBL" id="CM008052">
    <property type="protein sequence ID" value="PAN39266.1"/>
    <property type="molecule type" value="Genomic_DNA"/>
</dbReference>
<dbReference type="InterPro" id="IPR002213">
    <property type="entry name" value="UDP_glucos_trans"/>
</dbReference>
<dbReference type="PANTHER" id="PTHR48047:SF213">
    <property type="entry name" value="GLYCOSYLTRANSFERASE"/>
    <property type="match status" value="1"/>
</dbReference>
<sequence>MEAALIWKPNFVVIPWPATSHITPIVDVGCLLAAHGAPVTIITTPASVQLVKGRVNPSESGLPDGCERMDHLLSSDLVPNFFDAATRFGEAVAQHCRLMAPRRPSCIVAGVCNKWAHGVARDLSVPCFVFHGFSAFALLCCEYLHTYRPHESAAASMDDRIHIPVLPPYECKLAMRQLPVQFLPSCTIPDGRRRETREFEMATDGIVVNSFKELDHGSAARLAAATGKTVLAVGPVSLLGAPSLLDLQADSVESRRCMAWLDAKKAKSVLYVSFGSAGRLPPAQLMQLARTLVSCPWPVLWVIKGVDSLPGGVKEWLQRNTDADGVADSQCLAVRGLPSWRLEHPAVGGFVTHCGWGSTLQSIAAGVPMATWPLSAEQFLNEKLVVDMLGVGVSVGVTKPTVGLLTSGKGGDGEVKAEVGSEQVKTALDKLMGGGVHAEERRRKAQELKTKAKAALEHGGSSYLNLEMWFLSYS</sequence>
<dbReference type="Gramene" id="PAN39266">
    <property type="protein sequence ID" value="PAN39266"/>
    <property type="gene ID" value="PAHAL_7G232000"/>
</dbReference>
<proteinExistence type="inferred from homology"/>
<evidence type="ECO:0000256" key="1">
    <source>
        <dbReference type="ARBA" id="ARBA00009995"/>
    </source>
</evidence>
<reference evidence="3" key="1">
    <citation type="submission" date="2018-04" db="EMBL/GenBank/DDBJ databases">
        <title>WGS assembly of Panicum hallii.</title>
        <authorList>
            <person name="Lovell J."/>
            <person name="Jenkins J."/>
            <person name="Lowry D."/>
            <person name="Mamidi S."/>
            <person name="Sreedasyam A."/>
            <person name="Weng X."/>
            <person name="Barry K."/>
            <person name="Bonette J."/>
            <person name="Campitelli B."/>
            <person name="Daum C."/>
            <person name="Gordon S."/>
            <person name="Gould B."/>
            <person name="Lipzen A."/>
            <person name="Macqueen A."/>
            <person name="Palacio-Mejia J."/>
            <person name="Plott C."/>
            <person name="Shakirov E."/>
            <person name="Shu S."/>
            <person name="Yoshinaga Y."/>
            <person name="Zane M."/>
            <person name="Rokhsar D."/>
            <person name="Grimwood J."/>
            <person name="Schmutz J."/>
            <person name="Juenger T."/>
        </authorList>
    </citation>
    <scope>NUCLEOTIDE SEQUENCE [LARGE SCALE GENOMIC DNA]</scope>
    <source>
        <strain evidence="3">FIL2</strain>
    </source>
</reference>
<dbReference type="SUPFAM" id="SSF53756">
    <property type="entry name" value="UDP-Glycosyltransferase/glycogen phosphorylase"/>
    <property type="match status" value="1"/>
</dbReference>
<dbReference type="AlphaFoldDB" id="A0A2S3I8M1"/>
<dbReference type="Gene3D" id="3.40.50.2000">
    <property type="entry name" value="Glycogen Phosphorylase B"/>
    <property type="match status" value="2"/>
</dbReference>
<dbReference type="PANTHER" id="PTHR48047">
    <property type="entry name" value="GLYCOSYLTRANSFERASE"/>
    <property type="match status" value="1"/>
</dbReference>
<dbReference type="GO" id="GO:0035251">
    <property type="term" value="F:UDP-glucosyltransferase activity"/>
    <property type="evidence" value="ECO:0007669"/>
    <property type="project" value="TreeGrafter"/>
</dbReference>
<dbReference type="CDD" id="cd03784">
    <property type="entry name" value="GT1_Gtf-like"/>
    <property type="match status" value="1"/>
</dbReference>
<keyword evidence="2" id="KW-0808">Transferase</keyword>
<organism evidence="3">
    <name type="scientific">Panicum hallii</name>
    <dbReference type="NCBI Taxonomy" id="206008"/>
    <lineage>
        <taxon>Eukaryota</taxon>
        <taxon>Viridiplantae</taxon>
        <taxon>Streptophyta</taxon>
        <taxon>Embryophyta</taxon>
        <taxon>Tracheophyta</taxon>
        <taxon>Spermatophyta</taxon>
        <taxon>Magnoliopsida</taxon>
        <taxon>Liliopsida</taxon>
        <taxon>Poales</taxon>
        <taxon>Poaceae</taxon>
        <taxon>PACMAD clade</taxon>
        <taxon>Panicoideae</taxon>
        <taxon>Panicodae</taxon>
        <taxon>Paniceae</taxon>
        <taxon>Panicinae</taxon>
        <taxon>Panicum</taxon>
        <taxon>Panicum sect. Panicum</taxon>
    </lineage>
</organism>
<comment type="similarity">
    <text evidence="1">Belongs to the UDP-glycosyltransferase family.</text>
</comment>
<evidence type="ECO:0000256" key="2">
    <source>
        <dbReference type="ARBA" id="ARBA00022679"/>
    </source>
</evidence>
<accession>A0A2S3I8M1</accession>
<evidence type="ECO:0008006" key="4">
    <source>
        <dbReference type="Google" id="ProtNLM"/>
    </source>
</evidence>
<dbReference type="Pfam" id="PF00201">
    <property type="entry name" value="UDPGT"/>
    <property type="match status" value="1"/>
</dbReference>
<name>A0A2S3I8M1_9POAL</name>